<evidence type="ECO:0000313" key="2">
    <source>
        <dbReference type="Proteomes" id="UP001141166"/>
    </source>
</evidence>
<gene>
    <name evidence="1" type="ORF">M3X98_11905</name>
</gene>
<dbReference type="RefSeq" id="WP_272471479.1">
    <property type="nucleotide sequence ID" value="NZ_JAMWMK010000023.1"/>
</dbReference>
<comment type="caution">
    <text evidence="1">The sequence shown here is derived from an EMBL/GenBank/DDBJ whole genome shotgun (WGS) entry which is preliminary data.</text>
</comment>
<protein>
    <submittedName>
        <fullName evidence="1">Uncharacterized protein</fullName>
    </submittedName>
</protein>
<evidence type="ECO:0000313" key="1">
    <source>
        <dbReference type="EMBL" id="MDC4248739.1"/>
    </source>
</evidence>
<accession>A0A9X3XTH8</accession>
<sequence>MTTGKFSLSDRLYTFGVWVTQVDCFIRLLREYKEEGRTFDMQAFLNHNLSCGMNDQFSEMKKMWNSFAEEEQPEWYSFQKLERDKVELEELAGMSLS</sequence>
<reference evidence="1" key="1">
    <citation type="submission" date="2022-05" db="EMBL/GenBank/DDBJ databases">
        <title>Draft genome sequences of Clostridium perfringens strains isolated from Peru.</title>
        <authorList>
            <person name="Hurtado R."/>
            <person name="Lima L."/>
            <person name="Sousa T."/>
            <person name="Jaiswal A.K."/>
            <person name="Tiwari S."/>
            <person name="Maturrano L."/>
            <person name="Brenig B."/>
            <person name="Azevedo V."/>
        </authorList>
    </citation>
    <scope>NUCLEOTIDE SEQUENCE</scope>
    <source>
        <strain evidence="1">CP4</strain>
    </source>
</reference>
<dbReference type="Proteomes" id="UP001141166">
    <property type="component" value="Unassembled WGS sequence"/>
</dbReference>
<dbReference type="AlphaFoldDB" id="A0A9X3XTH8"/>
<dbReference type="EMBL" id="JAMWMK010000023">
    <property type="protein sequence ID" value="MDC4248739.1"/>
    <property type="molecule type" value="Genomic_DNA"/>
</dbReference>
<organism evidence="1 2">
    <name type="scientific">Enterococcus faecium</name>
    <name type="common">Streptococcus faecium</name>
    <dbReference type="NCBI Taxonomy" id="1352"/>
    <lineage>
        <taxon>Bacteria</taxon>
        <taxon>Bacillati</taxon>
        <taxon>Bacillota</taxon>
        <taxon>Bacilli</taxon>
        <taxon>Lactobacillales</taxon>
        <taxon>Enterococcaceae</taxon>
        <taxon>Enterococcus</taxon>
    </lineage>
</organism>
<proteinExistence type="predicted"/>
<name>A0A9X3XTH8_ENTFC</name>